<feature type="transmembrane region" description="Helical" evidence="8">
    <location>
        <begin position="227"/>
        <end position="248"/>
    </location>
</feature>
<feature type="transmembrane region" description="Helical" evidence="8">
    <location>
        <begin position="254"/>
        <end position="274"/>
    </location>
</feature>
<accession>A0A0P7VZ00</accession>
<comment type="similarity">
    <text evidence="2">Belongs to the auxin efflux carrier (TC 2.A.69) family.</text>
</comment>
<keyword evidence="12" id="KW-1185">Reference proteome</keyword>
<dbReference type="GO" id="GO:0055085">
    <property type="term" value="P:transmembrane transport"/>
    <property type="evidence" value="ECO:0007669"/>
    <property type="project" value="InterPro"/>
</dbReference>
<dbReference type="Proteomes" id="UP000182045">
    <property type="component" value="Unassembled WGS sequence"/>
</dbReference>
<feature type="transmembrane region" description="Helical" evidence="8">
    <location>
        <begin position="169"/>
        <end position="189"/>
    </location>
</feature>
<keyword evidence="3" id="KW-0813">Transport</keyword>
<evidence type="ECO:0000256" key="3">
    <source>
        <dbReference type="ARBA" id="ARBA00022448"/>
    </source>
</evidence>
<dbReference type="PATRIC" id="fig|1666912.4.peg.2197"/>
<dbReference type="Proteomes" id="UP000050413">
    <property type="component" value="Unassembled WGS sequence"/>
</dbReference>
<dbReference type="PANTHER" id="PTHR36838">
    <property type="entry name" value="AUXIN EFFLUX CARRIER FAMILY PROTEIN"/>
    <property type="match status" value="1"/>
</dbReference>
<comment type="caution">
    <text evidence="10">The sequence shown here is derived from an EMBL/GenBank/DDBJ whole genome shotgun (WGS) entry which is preliminary data.</text>
</comment>
<feature type="transmembrane region" description="Helical" evidence="8">
    <location>
        <begin position="286"/>
        <end position="306"/>
    </location>
</feature>
<evidence type="ECO:0000313" key="12">
    <source>
        <dbReference type="Proteomes" id="UP000182045"/>
    </source>
</evidence>
<keyword evidence="4" id="KW-1003">Cell membrane</keyword>
<evidence type="ECO:0000313" key="9">
    <source>
        <dbReference type="EMBL" id="CUX80194.1"/>
    </source>
</evidence>
<dbReference type="EMBL" id="LJSG01000011">
    <property type="protein sequence ID" value="KPP92733.1"/>
    <property type="molecule type" value="Genomic_DNA"/>
</dbReference>
<evidence type="ECO:0000313" key="11">
    <source>
        <dbReference type="Proteomes" id="UP000050413"/>
    </source>
</evidence>
<comment type="subcellular location">
    <subcellularLocation>
        <location evidence="1">Cell membrane</location>
        <topology evidence="1">Multi-pass membrane protein</topology>
    </subcellularLocation>
</comment>
<dbReference type="EMBL" id="FBYC01000004">
    <property type="protein sequence ID" value="CUX80194.1"/>
    <property type="molecule type" value="Genomic_DNA"/>
</dbReference>
<keyword evidence="6 8" id="KW-1133">Transmembrane helix</keyword>
<feature type="transmembrane region" description="Helical" evidence="8">
    <location>
        <begin position="125"/>
        <end position="148"/>
    </location>
</feature>
<evidence type="ECO:0000256" key="7">
    <source>
        <dbReference type="ARBA" id="ARBA00023136"/>
    </source>
</evidence>
<dbReference type="Pfam" id="PF03547">
    <property type="entry name" value="Mem_trans"/>
    <property type="match status" value="1"/>
</dbReference>
<organism evidence="10 11">
    <name type="scientific">Roseibaca calidilacus</name>
    <dbReference type="NCBI Taxonomy" id="1666912"/>
    <lineage>
        <taxon>Bacteria</taxon>
        <taxon>Pseudomonadati</taxon>
        <taxon>Pseudomonadota</taxon>
        <taxon>Alphaproteobacteria</taxon>
        <taxon>Rhodobacterales</taxon>
        <taxon>Paracoccaceae</taxon>
        <taxon>Roseinatronobacter</taxon>
    </lineage>
</organism>
<dbReference type="InterPro" id="IPR038770">
    <property type="entry name" value="Na+/solute_symporter_sf"/>
</dbReference>
<name>A0A0P7VZ00_9RHOB</name>
<evidence type="ECO:0000256" key="4">
    <source>
        <dbReference type="ARBA" id="ARBA00022475"/>
    </source>
</evidence>
<dbReference type="InterPro" id="IPR004776">
    <property type="entry name" value="Mem_transp_PIN-like"/>
</dbReference>
<dbReference type="RefSeq" id="WP_072245259.1">
    <property type="nucleotide sequence ID" value="NZ_FBYC01000004.1"/>
</dbReference>
<dbReference type="OrthoDB" id="7329340at2"/>
<evidence type="ECO:0000256" key="5">
    <source>
        <dbReference type="ARBA" id="ARBA00022692"/>
    </source>
</evidence>
<gene>
    <name evidence="9" type="ORF">Ga0058931_0901</name>
    <name evidence="10" type="ORF">HLUCCA05_10080</name>
</gene>
<evidence type="ECO:0000313" key="10">
    <source>
        <dbReference type="EMBL" id="KPP92733.1"/>
    </source>
</evidence>
<feature type="transmembrane region" description="Helical" evidence="8">
    <location>
        <begin position="69"/>
        <end position="86"/>
    </location>
</feature>
<reference evidence="9 12" key="2">
    <citation type="submission" date="2016-01" db="EMBL/GenBank/DDBJ databases">
        <authorList>
            <person name="Varghese N."/>
        </authorList>
    </citation>
    <scope>NUCLEOTIDE SEQUENCE [LARGE SCALE GENOMIC DNA]</scope>
    <source>
        <strain evidence="9 12">HL-91</strain>
    </source>
</reference>
<feature type="transmembrane region" description="Helical" evidence="8">
    <location>
        <begin position="195"/>
        <end position="215"/>
    </location>
</feature>
<sequence length="309" mass="32572">MVTIFLETLPFFALIGLGLGAARLGFFPLEATAYLTKFVFYFALSALLFGFAANLGLDDIWQPRVIGAYLLACLTVYLAVMFLAFLRRASLSEATIEAQCGIIGNTGFMGLPMLALLLGAESVPYMLIILSVDLVVFSSLFTMMITLARQGQIDRALPQKLLGAVARNPMVVAMVAGLVWASTGLALPAPVNDTLTLLGAAATPGALFAIGASLADKRVERLGLVTWLTFVKLGLHPAVVALFALVVFKLEPVASAVLIAGAALPVAGNVFILAQHYNAGPARVSATILVSTLISMATIPLVVAWVSQF</sequence>
<feature type="transmembrane region" description="Helical" evidence="8">
    <location>
        <begin position="6"/>
        <end position="26"/>
    </location>
</feature>
<dbReference type="PANTHER" id="PTHR36838:SF3">
    <property type="entry name" value="TRANSPORTER AUXIN EFFLUX CARRIER EC FAMILY"/>
    <property type="match status" value="1"/>
</dbReference>
<dbReference type="AlphaFoldDB" id="A0A0P7VZ00"/>
<keyword evidence="7 8" id="KW-0472">Membrane</keyword>
<feature type="transmembrane region" description="Helical" evidence="8">
    <location>
        <begin position="98"/>
        <end position="119"/>
    </location>
</feature>
<dbReference type="STRING" id="1666912.Ga0058931_0901"/>
<keyword evidence="5 8" id="KW-0812">Transmembrane</keyword>
<evidence type="ECO:0000256" key="6">
    <source>
        <dbReference type="ARBA" id="ARBA00022989"/>
    </source>
</evidence>
<dbReference type="GO" id="GO:0005886">
    <property type="term" value="C:plasma membrane"/>
    <property type="evidence" value="ECO:0007669"/>
    <property type="project" value="UniProtKB-SubCell"/>
</dbReference>
<evidence type="ECO:0000256" key="1">
    <source>
        <dbReference type="ARBA" id="ARBA00004651"/>
    </source>
</evidence>
<feature type="transmembrane region" description="Helical" evidence="8">
    <location>
        <begin position="38"/>
        <end position="57"/>
    </location>
</feature>
<proteinExistence type="inferred from homology"/>
<dbReference type="Gene3D" id="1.20.1530.20">
    <property type="match status" value="1"/>
</dbReference>
<protein>
    <submittedName>
        <fullName evidence="10">AEC family efflux protein</fullName>
    </submittedName>
</protein>
<evidence type="ECO:0000256" key="8">
    <source>
        <dbReference type="SAM" id="Phobius"/>
    </source>
</evidence>
<reference evidence="10 11" key="1">
    <citation type="submission" date="2015-09" db="EMBL/GenBank/DDBJ databases">
        <title>Identification and resolution of microdiversity through metagenomic sequencing of parallel consortia.</title>
        <authorList>
            <person name="Nelson W.C."/>
            <person name="Romine M.F."/>
            <person name="Lindemann S.R."/>
        </authorList>
    </citation>
    <scope>NUCLEOTIDE SEQUENCE [LARGE SCALE GENOMIC DNA]</scope>
    <source>
        <strain evidence="10">HL-91</strain>
    </source>
</reference>
<evidence type="ECO:0000256" key="2">
    <source>
        <dbReference type="ARBA" id="ARBA00010145"/>
    </source>
</evidence>